<dbReference type="EMBL" id="JABXBU010000030">
    <property type="protein sequence ID" value="KAF8784892.1"/>
    <property type="molecule type" value="Genomic_DNA"/>
</dbReference>
<name>A0A8T0F364_ARGBR</name>
<reference evidence="1" key="1">
    <citation type="journal article" date="2020" name="bioRxiv">
        <title>Chromosome-level reference genome of the European wasp spider Argiope bruennichi: a resource for studies on range expansion and evolutionary adaptation.</title>
        <authorList>
            <person name="Sheffer M.M."/>
            <person name="Hoppe A."/>
            <person name="Krehenwinkel H."/>
            <person name="Uhl G."/>
            <person name="Kuss A.W."/>
            <person name="Jensen L."/>
            <person name="Jensen C."/>
            <person name="Gillespie R.G."/>
            <person name="Hoff K.J."/>
            <person name="Prost S."/>
        </authorList>
    </citation>
    <scope>NUCLEOTIDE SEQUENCE</scope>
</reference>
<sequence>MSASIYGKVYVDRANYADGHEVRYRFRICNLSEMPLNFSQNYKTECPMLLTEWIFGMMFVKSLDTGMVSCSVTLKRNDLMKSPVNASICAKFSCIKYGTLYYTKTFERNEMLPSDEMRELIPEIVQFSTMESSMDVDVILYIQKCHSDDYMYAARRVNFDKLLLSKM</sequence>
<reference evidence="1" key="2">
    <citation type="submission" date="2020-06" db="EMBL/GenBank/DDBJ databases">
        <authorList>
            <person name="Sheffer M."/>
        </authorList>
    </citation>
    <scope>NUCLEOTIDE SEQUENCE</scope>
</reference>
<evidence type="ECO:0000313" key="2">
    <source>
        <dbReference type="Proteomes" id="UP000807504"/>
    </source>
</evidence>
<dbReference type="Proteomes" id="UP000807504">
    <property type="component" value="Unassembled WGS sequence"/>
</dbReference>
<proteinExistence type="predicted"/>
<evidence type="ECO:0000313" key="1">
    <source>
        <dbReference type="EMBL" id="KAF8784892.1"/>
    </source>
</evidence>
<dbReference type="AlphaFoldDB" id="A0A8T0F364"/>
<protein>
    <submittedName>
        <fullName evidence="1">Uncharacterized protein</fullName>
    </submittedName>
</protein>
<organism evidence="1 2">
    <name type="scientific">Argiope bruennichi</name>
    <name type="common">Wasp spider</name>
    <name type="synonym">Aranea bruennichi</name>
    <dbReference type="NCBI Taxonomy" id="94029"/>
    <lineage>
        <taxon>Eukaryota</taxon>
        <taxon>Metazoa</taxon>
        <taxon>Ecdysozoa</taxon>
        <taxon>Arthropoda</taxon>
        <taxon>Chelicerata</taxon>
        <taxon>Arachnida</taxon>
        <taxon>Araneae</taxon>
        <taxon>Araneomorphae</taxon>
        <taxon>Entelegynae</taxon>
        <taxon>Araneoidea</taxon>
        <taxon>Araneidae</taxon>
        <taxon>Argiope</taxon>
    </lineage>
</organism>
<accession>A0A8T0F364</accession>
<keyword evidence="2" id="KW-1185">Reference proteome</keyword>
<gene>
    <name evidence="1" type="ORF">HNY73_010504</name>
</gene>
<comment type="caution">
    <text evidence="1">The sequence shown here is derived from an EMBL/GenBank/DDBJ whole genome shotgun (WGS) entry which is preliminary data.</text>
</comment>